<accession>A0A135RTJ7</accession>
<dbReference type="Proteomes" id="UP000070328">
    <property type="component" value="Unassembled WGS sequence"/>
</dbReference>
<proteinExistence type="predicted"/>
<sequence>MLPPVLLCLAHLQYPGRLGDRPDPPHLRHAENENAEPYGVVPGVWVLPCAVDATESEVVNEHYGPRSTVHVEECHGPVPFESDEGLQTLDEICGVTNVNETCHRCHHRRIRVARDICGPSGKGGEEELEIECYGVPLYCDVAEELA</sequence>
<evidence type="ECO:0000313" key="1">
    <source>
        <dbReference type="EMBL" id="KXH27034.1"/>
    </source>
</evidence>
<keyword evidence="2" id="KW-1185">Reference proteome</keyword>
<gene>
    <name evidence="1" type="ORF">CSIM01_12609</name>
</gene>
<dbReference type="EMBL" id="JFBX01000846">
    <property type="protein sequence ID" value="KXH27034.1"/>
    <property type="molecule type" value="Genomic_DNA"/>
</dbReference>
<name>A0A135RTJ7_9PEZI</name>
<dbReference type="AlphaFoldDB" id="A0A135RTJ7"/>
<evidence type="ECO:0000313" key="2">
    <source>
        <dbReference type="Proteomes" id="UP000070328"/>
    </source>
</evidence>
<comment type="caution">
    <text evidence="1">The sequence shown here is derived from an EMBL/GenBank/DDBJ whole genome shotgun (WGS) entry which is preliminary data.</text>
</comment>
<organism evidence="1 2">
    <name type="scientific">Colletotrichum simmondsii</name>
    <dbReference type="NCBI Taxonomy" id="703756"/>
    <lineage>
        <taxon>Eukaryota</taxon>
        <taxon>Fungi</taxon>
        <taxon>Dikarya</taxon>
        <taxon>Ascomycota</taxon>
        <taxon>Pezizomycotina</taxon>
        <taxon>Sordariomycetes</taxon>
        <taxon>Hypocreomycetidae</taxon>
        <taxon>Glomerellales</taxon>
        <taxon>Glomerellaceae</taxon>
        <taxon>Colletotrichum</taxon>
        <taxon>Colletotrichum acutatum species complex</taxon>
    </lineage>
</organism>
<reference evidence="1 2" key="1">
    <citation type="submission" date="2014-02" db="EMBL/GenBank/DDBJ databases">
        <title>The genome sequence of Colletotrichum simmondsii CBS122122.</title>
        <authorList>
            <person name="Baroncelli R."/>
            <person name="Thon M.R."/>
        </authorList>
    </citation>
    <scope>NUCLEOTIDE SEQUENCE [LARGE SCALE GENOMIC DNA]</scope>
    <source>
        <strain evidence="1 2">CBS122122</strain>
    </source>
</reference>
<protein>
    <submittedName>
        <fullName evidence="1">Uncharacterized protein</fullName>
    </submittedName>
</protein>